<evidence type="ECO:0000256" key="8">
    <source>
        <dbReference type="ARBA" id="ARBA00022816"/>
    </source>
</evidence>
<dbReference type="GO" id="GO:0000278">
    <property type="term" value="P:mitotic cell cycle"/>
    <property type="evidence" value="ECO:0007669"/>
    <property type="project" value="EnsemblFungi"/>
</dbReference>
<dbReference type="FunCoup" id="G8ZMC9">
    <property type="interactions" value="1181"/>
</dbReference>
<keyword evidence="9" id="KW-0539">Nucleus</keyword>
<dbReference type="InterPro" id="IPR010314">
    <property type="entry name" value="E3_Ub_ligase_DUF913"/>
</dbReference>
<dbReference type="InterPro" id="IPR016024">
    <property type="entry name" value="ARM-type_fold"/>
</dbReference>
<keyword evidence="7 12" id="KW-0833">Ubl conjugation pathway</keyword>
<dbReference type="SUPFAM" id="SSF56204">
    <property type="entry name" value="Hect, E3 ligase catalytic domain"/>
    <property type="match status" value="1"/>
</dbReference>
<evidence type="ECO:0000256" key="2">
    <source>
        <dbReference type="ARBA" id="ARBA00004123"/>
    </source>
</evidence>
<evidence type="ECO:0000256" key="9">
    <source>
        <dbReference type="ARBA" id="ARBA00023242"/>
    </source>
</evidence>
<feature type="compositionally biased region" description="Polar residues" evidence="13">
    <location>
        <begin position="2285"/>
        <end position="2295"/>
    </location>
</feature>
<dbReference type="Gene3D" id="3.30.2410.10">
    <property type="entry name" value="Hect, E3 ligase catalytic domain"/>
    <property type="match status" value="1"/>
</dbReference>
<dbReference type="GO" id="GO:0000447">
    <property type="term" value="P:endonucleolytic cleavage in ITS1 to separate SSU-rRNA from 5.8S rRNA and LSU-rRNA from tricistronic rRNA transcript (SSU-rRNA, 5.8S rRNA, LSU-rRNA)"/>
    <property type="evidence" value="ECO:0007669"/>
    <property type="project" value="EnsemblFungi"/>
</dbReference>
<gene>
    <name evidence="15" type="primary">TDEL0A04410</name>
    <name evidence="15" type="ORF">TDEL_0A04410</name>
</gene>
<feature type="compositionally biased region" description="Basic and acidic residues" evidence="13">
    <location>
        <begin position="2260"/>
        <end position="2281"/>
    </location>
</feature>
<keyword evidence="8" id="KW-0509">mRNA transport</keyword>
<dbReference type="GO" id="GO:0006511">
    <property type="term" value="P:ubiquitin-dependent protein catabolic process"/>
    <property type="evidence" value="ECO:0007669"/>
    <property type="project" value="EnsemblFungi"/>
</dbReference>
<evidence type="ECO:0000256" key="12">
    <source>
        <dbReference type="PROSITE-ProRule" id="PRU00104"/>
    </source>
</evidence>
<name>G8ZMC9_TORDE</name>
<dbReference type="GO" id="GO:0006913">
    <property type="term" value="P:nucleocytoplasmic transport"/>
    <property type="evidence" value="ECO:0007669"/>
    <property type="project" value="EnsemblFungi"/>
</dbReference>
<comment type="similarity">
    <text evidence="10">Belongs to the UPL family. TOM1/PTR1 subfamily.</text>
</comment>
<evidence type="ECO:0000256" key="13">
    <source>
        <dbReference type="SAM" id="MobiDB-lite"/>
    </source>
</evidence>
<organism evidence="15 16">
    <name type="scientific">Torulaspora delbrueckii</name>
    <name type="common">Yeast</name>
    <name type="synonym">Candida colliculosa</name>
    <dbReference type="NCBI Taxonomy" id="4950"/>
    <lineage>
        <taxon>Eukaryota</taxon>
        <taxon>Fungi</taxon>
        <taxon>Dikarya</taxon>
        <taxon>Ascomycota</taxon>
        <taxon>Saccharomycotina</taxon>
        <taxon>Saccharomycetes</taxon>
        <taxon>Saccharomycetales</taxon>
        <taxon>Saccharomycetaceae</taxon>
        <taxon>Torulaspora</taxon>
    </lineage>
</organism>
<evidence type="ECO:0000256" key="7">
    <source>
        <dbReference type="ARBA" id="ARBA00022786"/>
    </source>
</evidence>
<feature type="domain" description="HECT" evidence="14">
    <location>
        <begin position="2923"/>
        <end position="3259"/>
    </location>
</feature>
<feature type="region of interest" description="Disordered" evidence="13">
    <location>
        <begin position="1888"/>
        <end position="1908"/>
    </location>
</feature>
<dbReference type="FunFam" id="3.30.2160.10:FF:000001">
    <property type="entry name" value="E3 ubiquitin-protein ligase NEDD4-like"/>
    <property type="match status" value="1"/>
</dbReference>
<dbReference type="GO" id="GO:0000209">
    <property type="term" value="P:protein polyubiquitination"/>
    <property type="evidence" value="ECO:0007669"/>
    <property type="project" value="TreeGrafter"/>
</dbReference>
<sequence>MVRLSRYEKMQKEQNAETFKPLLDDLTQCDQAEFVEKLISIQEWDRSRDDLFVWTPVLNRMDEMMSKIVDKYSYKSSDFQKNPVKLIEMSKNDESLCVHLMQFTARLLCNTENRFIYSSMDVMNNMLNCPNFKVKLCAVKVLAIIGERYIIARERIDTENILGDSHLKKKALKLALCLPSSTMDEDGEHFSLVDLYFDKKKYPTKFSKLKYTYYTSSTNANKRASQNAGLRDYNGAQSSMKKFFLSQEDLQSHSLQQLFDKGMEVIPAQEWFDFSLKVTIAKAFSDDCFENKELRSLILRAKFNAMALVNTIFIPPQVSSKLFELDPYAFNSLTEFISLSETKVPKELRLDSLFALECVSLKHVWCSDIVRNLGGNMSHGLLFQILRYIGKILRENSPEVDEEYNVRFFYLISNLADVKGLHESLLSAGLIPSLLDIISVKHSNYRRTMASATHLLEAVINDVDSTAEFINNNGFTILINSITEEVDFALENPDYGSPPKYSVVYYSVSFRQLAYIRSLLKLVLKLLKTDSGDRIRNLIDSPILVSLKKILENRPVFGYTLITYVLDVIQRVINSEPTIYPILVEAGLIPYIIDHFSDFLGPYSELLSLLPDVISALCLNADGLNKVKEKNMIPLLFEAVAGPKYARVLSWKEEATDLGASMDELARHYPELKPHILDCFANIVKNLPDQIDFDQPYLYISPNGTELFYQNKDELVEEKEENAGELAFWDIQKSTPTVDCFADIFYGMTLENSTLEGLPEKVNFDDLLSIIAMKRPPFDYTTSQALLNFTDVLQLFDEHHKDFALPSMMKALDEQLHSIRGFLTFQNNESFILQAKTGRDNSDVENLLADLHRLSTILYITTDVYVNITSLSSARILQIMEYLDKAGLAIIENLRLLFQKCALEEMYLTRYMPDDAITETQPSTLGNVPPVQIHVSKPTRREIKDNFTSAKLKNSFEVRAVLNKLQSCTAMLLRCFLRLSHAKNIDFESYDRALEVHIFDEVTKQVISMMHAVPLDNNLPYFLMIFNFNNHIFTFPKTSVTGTGILQTVPAYLFYQGGGYKFYFDAIKALFAKMSTFTDMAAIEEVDYIKGSDEVLTLSCLLNMLTFFNKSIQFEAMENVSSMETFYPHLLDDYNVTKALMVLVKLLALGLIFDLNEGGLLFNRQSRSVPYAAFKQTLTMLKNVFSDANEEDEEFYELRWDLIPPSRRKVQLLKACGITEDTAQLYLSSVDDELPSNEKPEVFNEEQWSKYQSYISTDTWQVHPAPLEPQYEQKGSSDDLDSMRNEFFDNDLPQTVFDVLPNYPKLVNAFARTLLQMFSNYDEPSENFAAKVLDKVIDTDSQDSATLSSLIHLFGIFLNEKYVYENADNQIHKFLTYLQNSLKPEFINSPWFSKALYVYEIILAKSEVPALESLPSDVNVRFRLPPMTPVYRIPHDIKQSIFDTLIRVGEITSFYSALATCRILIFYARDEVFAGEISRSGILSKLLKVIGVFQKSEKTNYLESSFLLLVRRCFETTDIVTSLIRCELNKSFTTRIIGDHKEKERDLTGIVEEKPHVVMRNPESFVDVLCEHARFQSFNDDGKLIEYNLARVFDPEEKEANESRVKPASTADVQSRTGIVHLLLSQLMAASKKDWTSEPVSPEKEVKEKKDDKVDPARNPVCAYMMFLLKVLVELVSSYKQSKFEFLTFDRRNSYTEFPKPRATALNFFLYQLLDKSVGREQSKFEAKRREVVGMLARSVIVGFLATVQDDNNKKSDLKVVDPDMNFIRKFTIESIVKALRNTSSTSKLLEANVSKLDTWFKIISSMVFVQAPYLRLILDSNKIDADQYQICKLMIELNVPSAITDCMALLDLNYPFCKKLMNNAVDPLNSINSVRNNYSDLFKVEGNDDEVEVDEESDKEDPSDMFKNSALGMYDVADIEEDDEEDEDSLIGDDGDIAFVDADDEAFEVVFSDENEADEGNDIASQLDSDSDEDMDSEGNEDISEDMSSEEVRAHDDDMFNDATNGEDDSYEGSDDIDVIDVEGGPYESDLDIDLSDYGIEESDWESGLSELSASDDEGEDADAADNDDDVPGGIRRRWTTADGFDIVEDTSDEDEATGVFQGIEHVFHGETQPLFRVQDGRNHGRHHQRSFRSHGHQPLGLPSLTLLNGGRRHQSNLINPLGPSGLEEIENGISDQLVNVNSGSRYRPDHSHFAGVLFSGEFFDERSPDGIVLKPTVSRWKDIFDMFYDSKSYATYVIPTVISRLYKPSLELLQEAKRKDEEQKRLAKSKVESLAKEPLEPSSIENENASPVETNEGPVEHEPVYVIIDGAEVDIGGTDIDAEFLSALPDDMRAEVFAQHVRERRAEAMHHDLHLREIDSDFLDAIPENLREEILDQETAESRFSNVVHSINEHDERDIDEEMVSGEEDDNEQNTVGNREQRDEESEKKKSGGRVYFAPLVDRAGIAAIMKSIFISQPYVHREIYHELLYRLCANKQNRSDIINILLLILTEGVIDQHSLEKVYNLICSRVHGSAKAQGSPSTIRLLPADCTPLVVANQAIEILQNLIEADSRLKYFFITEHENLMINKAPVKNRRDIFNKNLKWPIKYLFALLNRKIITDETVLMDLLTKILQVCTKPIEAIAKNSDGANSKRKFPVPFFDRNDFEKIVSVIRLESCNTKVFQQTLNIMHNLSVLKDAVNVFTKELISLAIETVESLVPDLEKFTLEGTSAASGNEINSELVQKFTLPSSHQAKLLKVLTAVDYLYTQKKTLSEEDVNKLMAVYNEMKLGQVWASLSRSLFEFESHKGLSTSATVLLPLIESLMVVFKHGKTPQGNKMNNLKYEDEKSLDFARLPVDQLFFHFTEAHKKLLNQMIRSNPKLMSGPFSLLVKNPKVLDFDNKRYYFIAKLGAEAQDRPKLSITVRREQVFLDSYRALFFKSNDDIKKSKLEITFKGESGVDAGGLTREWYQVLSRQMFNPDYALFLPVESDKTTFRPNRTSGINPEHLSFFKFIGMIIGKAIRDQCFLDCHFSREVYKNILGRPVSLKDMESLDLDYYKSLLWILENDITDVIEETFSVETDDYGEHKIIDLIENGKNVPVTEQNKQDYVKKIVEYKLHISVKEQMDNFLQGFYALIPIELISIFDEQELELLVSGLPDIDVDDWKNNTTYVNYTANCKQINYYWRAVRSFDAEERAKLLQFVTGTSKVPLNGFKELSGVSGVCKFSIHRDYGSVDRLPSSHTCFNQLNLPAYSSYETLRGSLLLAINEGHEGFGIA</sequence>
<dbReference type="Gene3D" id="3.90.1750.10">
    <property type="entry name" value="Hect, E3 ligase catalytic domains"/>
    <property type="match status" value="1"/>
</dbReference>
<dbReference type="GO" id="GO:0000472">
    <property type="term" value="P:endonucleolytic cleavage to generate mature 5'-end of SSU-rRNA from (SSU-rRNA, 5.8S rRNA, LSU-rRNA)"/>
    <property type="evidence" value="ECO:0007669"/>
    <property type="project" value="EnsemblFungi"/>
</dbReference>
<dbReference type="Pfam" id="PF06025">
    <property type="entry name" value="DUF913"/>
    <property type="match status" value="1"/>
</dbReference>
<feature type="region of interest" description="Disordered" evidence="13">
    <location>
        <begin position="1953"/>
        <end position="2077"/>
    </location>
</feature>
<evidence type="ECO:0000313" key="16">
    <source>
        <dbReference type="Proteomes" id="UP000005627"/>
    </source>
</evidence>
<keyword evidence="16" id="KW-1185">Reference proteome</keyword>
<dbReference type="PANTHER" id="PTHR11254:SF67">
    <property type="entry name" value="E3 UBIQUITIN-PROTEIN LIGASE HUWE1"/>
    <property type="match status" value="1"/>
</dbReference>
<comment type="pathway">
    <text evidence="3">Protein modification; protein ubiquitination.</text>
</comment>
<dbReference type="GO" id="GO:0000480">
    <property type="term" value="P:endonucleolytic cleavage in 5'-ETS of tricistronic rRNA transcript (SSU-rRNA, 5.8S rRNA, LSU-rRNA)"/>
    <property type="evidence" value="ECO:0007669"/>
    <property type="project" value="EnsemblFungi"/>
</dbReference>
<feature type="region of interest" description="Disordered" evidence="13">
    <location>
        <begin position="2260"/>
        <end position="2299"/>
    </location>
</feature>
<dbReference type="Pfam" id="PF06012">
    <property type="entry name" value="DUF908"/>
    <property type="match status" value="1"/>
</dbReference>
<evidence type="ECO:0000256" key="4">
    <source>
        <dbReference type="ARBA" id="ARBA00012485"/>
    </source>
</evidence>
<evidence type="ECO:0000256" key="11">
    <source>
        <dbReference type="ARBA" id="ARBA00076267"/>
    </source>
</evidence>
<dbReference type="HOGENOM" id="CLU_000215_0_1_1"/>
<dbReference type="GO" id="GO:0005634">
    <property type="term" value="C:nucleus"/>
    <property type="evidence" value="ECO:0007669"/>
    <property type="project" value="UniProtKB-SubCell"/>
</dbReference>
<dbReference type="Proteomes" id="UP000005627">
    <property type="component" value="Chromosome 1"/>
</dbReference>
<dbReference type="GeneID" id="11503185"/>
<dbReference type="PROSITE" id="PS50237">
    <property type="entry name" value="HECT"/>
    <property type="match status" value="1"/>
</dbReference>
<dbReference type="GO" id="GO:0005737">
    <property type="term" value="C:cytoplasm"/>
    <property type="evidence" value="ECO:0007669"/>
    <property type="project" value="TreeGrafter"/>
</dbReference>
<dbReference type="GO" id="GO:0000448">
    <property type="term" value="P:cleavage in ITS2 between 5.8S rRNA and LSU-rRNA of tricistronic rRNA transcript (SSU-rRNA, 5.8S rRNA, LSU-rRNA)"/>
    <property type="evidence" value="ECO:0007669"/>
    <property type="project" value="EnsemblFungi"/>
</dbReference>
<dbReference type="FunFam" id="3.30.2410.10:FF:000004">
    <property type="entry name" value="E3 ubiquitin-protein ligase HUWE1, variant"/>
    <property type="match status" value="1"/>
</dbReference>
<proteinExistence type="inferred from homology"/>
<comment type="subcellular location">
    <subcellularLocation>
        <location evidence="2">Nucleus</location>
    </subcellularLocation>
</comment>
<feature type="active site" description="Glycyl thioester intermediate" evidence="12">
    <location>
        <position position="3226"/>
    </location>
</feature>
<evidence type="ECO:0000256" key="10">
    <source>
        <dbReference type="ARBA" id="ARBA00034494"/>
    </source>
</evidence>
<evidence type="ECO:0000256" key="3">
    <source>
        <dbReference type="ARBA" id="ARBA00004906"/>
    </source>
</evidence>
<dbReference type="OrthoDB" id="8068875at2759"/>
<dbReference type="InterPro" id="IPR035983">
    <property type="entry name" value="Hect_E3_ubiquitin_ligase"/>
</dbReference>
<feature type="compositionally biased region" description="Basic and acidic residues" evidence="13">
    <location>
        <begin position="2421"/>
        <end position="2432"/>
    </location>
</feature>
<feature type="compositionally biased region" description="Acidic residues" evidence="13">
    <location>
        <begin position="2030"/>
        <end position="2046"/>
    </location>
</feature>
<dbReference type="STRING" id="1076872.G8ZMC9"/>
<evidence type="ECO:0000313" key="15">
    <source>
        <dbReference type="EMBL" id="CCE89773.1"/>
    </source>
</evidence>
<protein>
    <recommendedName>
        <fullName evidence="4">HECT-type E3 ubiquitin transferase</fullName>
        <ecNumber evidence="4">2.3.2.26</ecNumber>
    </recommendedName>
    <alternativeName>
        <fullName evidence="11">HECT-type E3 ubiquitin transferase TOM1</fullName>
    </alternativeName>
</protein>
<feature type="compositionally biased region" description="Acidic residues" evidence="13">
    <location>
        <begin position="1970"/>
        <end position="1990"/>
    </location>
</feature>
<dbReference type="RefSeq" id="XP_003678984.1">
    <property type="nucleotide sequence ID" value="XM_003678936.1"/>
</dbReference>
<dbReference type="UniPathway" id="UPA00143"/>
<feature type="compositionally biased region" description="Acidic residues" evidence="13">
    <location>
        <begin position="2006"/>
        <end position="2022"/>
    </location>
</feature>
<feature type="compositionally biased region" description="Acidic residues" evidence="13">
    <location>
        <begin position="2055"/>
        <end position="2072"/>
    </location>
</feature>
<accession>G8ZMC9</accession>
<feature type="region of interest" description="Disordered" evidence="13">
    <location>
        <begin position="2392"/>
        <end position="2432"/>
    </location>
</feature>
<dbReference type="SMART" id="SM00119">
    <property type="entry name" value="HECTc"/>
    <property type="match status" value="1"/>
</dbReference>
<dbReference type="Gene3D" id="3.30.2160.10">
    <property type="entry name" value="Hect, E3 ligase catalytic domain"/>
    <property type="match status" value="1"/>
</dbReference>
<dbReference type="EMBL" id="HE616742">
    <property type="protein sequence ID" value="CCE89773.1"/>
    <property type="molecule type" value="Genomic_DNA"/>
</dbReference>
<dbReference type="CDD" id="cd00078">
    <property type="entry name" value="HECTc"/>
    <property type="match status" value="1"/>
</dbReference>
<dbReference type="EC" id="2.3.2.26" evidence="4"/>
<dbReference type="InterPro" id="IPR010309">
    <property type="entry name" value="E3_Ub_ligase_DUF908"/>
</dbReference>
<evidence type="ECO:0000256" key="1">
    <source>
        <dbReference type="ARBA" id="ARBA00000885"/>
    </source>
</evidence>
<comment type="catalytic activity">
    <reaction evidence="1">
        <text>S-ubiquitinyl-[E2 ubiquitin-conjugating enzyme]-L-cysteine + [acceptor protein]-L-lysine = [E2 ubiquitin-conjugating enzyme]-L-cysteine + N(6)-ubiquitinyl-[acceptor protein]-L-lysine.</text>
        <dbReference type="EC" id="2.3.2.26"/>
    </reaction>
</comment>
<evidence type="ECO:0000256" key="6">
    <source>
        <dbReference type="ARBA" id="ARBA00022679"/>
    </source>
</evidence>
<feature type="compositionally biased region" description="Acidic residues" evidence="13">
    <location>
        <begin position="1953"/>
        <end position="1962"/>
    </location>
</feature>
<dbReference type="GO" id="GO:0061630">
    <property type="term" value="F:ubiquitin protein ligase activity"/>
    <property type="evidence" value="ECO:0007669"/>
    <property type="project" value="UniProtKB-EC"/>
</dbReference>
<evidence type="ECO:0000259" key="14">
    <source>
        <dbReference type="PROSITE" id="PS50237"/>
    </source>
</evidence>
<dbReference type="InParanoid" id="G8ZMC9"/>
<dbReference type="InterPro" id="IPR000569">
    <property type="entry name" value="HECT_dom"/>
</dbReference>
<evidence type="ECO:0000256" key="5">
    <source>
        <dbReference type="ARBA" id="ARBA00022448"/>
    </source>
</evidence>
<dbReference type="KEGG" id="tdl:TDEL_0A04410"/>
<dbReference type="GO" id="GO:0006997">
    <property type="term" value="P:nucleus organization"/>
    <property type="evidence" value="ECO:0007669"/>
    <property type="project" value="EnsemblFungi"/>
</dbReference>
<dbReference type="FunFam" id="3.90.1750.10:FF:000003">
    <property type="entry name" value="E3 ubiquitin-protein ligase UPL1"/>
    <property type="match status" value="1"/>
</dbReference>
<dbReference type="InterPro" id="IPR025527">
    <property type="entry name" value="HUWE1/Rev1_UBM"/>
</dbReference>
<feature type="compositionally biased region" description="Acidic residues" evidence="13">
    <location>
        <begin position="2400"/>
        <end position="2414"/>
    </location>
</feature>
<dbReference type="eggNOG" id="KOG0939">
    <property type="taxonomic scope" value="Eukaryota"/>
</dbReference>
<dbReference type="Pfam" id="PF14377">
    <property type="entry name" value="UBM"/>
    <property type="match status" value="2"/>
</dbReference>
<dbReference type="InterPro" id="IPR050409">
    <property type="entry name" value="E3_ubiq-protein_ligase"/>
</dbReference>
<dbReference type="Pfam" id="PF00632">
    <property type="entry name" value="HECT"/>
    <property type="match status" value="1"/>
</dbReference>
<keyword evidence="5" id="KW-0813">Transport</keyword>
<keyword evidence="6" id="KW-0808">Transferase</keyword>
<feature type="compositionally biased region" description="Acidic residues" evidence="13">
    <location>
        <begin position="1888"/>
        <end position="1904"/>
    </location>
</feature>
<dbReference type="PANTHER" id="PTHR11254">
    <property type="entry name" value="HECT DOMAIN UBIQUITIN-PROTEIN LIGASE"/>
    <property type="match status" value="1"/>
</dbReference>
<dbReference type="SUPFAM" id="SSF48371">
    <property type="entry name" value="ARM repeat"/>
    <property type="match status" value="1"/>
</dbReference>
<reference evidence="15 16" key="1">
    <citation type="journal article" date="2011" name="Proc. Natl. Acad. Sci. U.S.A.">
        <title>Evolutionary erosion of yeast sex chromosomes by mating-type switching accidents.</title>
        <authorList>
            <person name="Gordon J.L."/>
            <person name="Armisen D."/>
            <person name="Proux-Wera E."/>
            <person name="Oheigeartaigh S.S."/>
            <person name="Byrne K.P."/>
            <person name="Wolfe K.H."/>
        </authorList>
    </citation>
    <scope>NUCLEOTIDE SEQUENCE [LARGE SCALE GENOMIC DNA]</scope>
    <source>
        <strain evidence="16">ATCC 10662 / CBS 1146 / NBRC 0425 / NCYC 2629 / NRRL Y-866</strain>
    </source>
</reference>
<dbReference type="GO" id="GO:0051028">
    <property type="term" value="P:mRNA transport"/>
    <property type="evidence" value="ECO:0007669"/>
    <property type="project" value="UniProtKB-KW"/>
</dbReference>
<feature type="region of interest" description="Disordered" evidence="13">
    <location>
        <begin position="1635"/>
        <end position="1654"/>
    </location>
</feature>